<dbReference type="SUPFAM" id="SSF53271">
    <property type="entry name" value="PRTase-like"/>
    <property type="match status" value="1"/>
</dbReference>
<keyword evidence="3" id="KW-1185">Reference proteome</keyword>
<dbReference type="PANTHER" id="PTHR47505">
    <property type="entry name" value="DNA UTILIZATION PROTEIN YHGH"/>
    <property type="match status" value="1"/>
</dbReference>
<evidence type="ECO:0000313" key="3">
    <source>
        <dbReference type="Proteomes" id="UP000242246"/>
    </source>
</evidence>
<dbReference type="RefSeq" id="WP_068162024.1">
    <property type="nucleotide sequence ID" value="NZ_JXJX01000006.1"/>
</dbReference>
<evidence type="ECO:0000313" key="2">
    <source>
        <dbReference type="EMBL" id="PCS07011.1"/>
    </source>
</evidence>
<comment type="caution">
    <text evidence="2">The sequence shown here is derived from an EMBL/GenBank/DDBJ whole genome shotgun (WGS) entry which is preliminary data.</text>
</comment>
<reference evidence="2 3" key="1">
    <citation type="submission" date="2014-12" db="EMBL/GenBank/DDBJ databases">
        <title>Draft genome sequences of 10 type strains of Lactococcus.</title>
        <authorList>
            <person name="Sun Z."/>
            <person name="Zhong Z."/>
            <person name="Liu W."/>
            <person name="Zhang W."/>
            <person name="Zhang H."/>
        </authorList>
    </citation>
    <scope>NUCLEOTIDE SEQUENCE [LARGE SCALE GENOMIC DNA]</scope>
    <source>
        <strain evidence="2 3">DSM 20686</strain>
    </source>
</reference>
<accession>A0A2A5S0K4</accession>
<dbReference type="InterPro" id="IPR029057">
    <property type="entry name" value="PRTase-like"/>
</dbReference>
<protein>
    <submittedName>
        <fullName evidence="2">ComF operon protein C</fullName>
    </submittedName>
</protein>
<dbReference type="STRING" id="1348632.GCA_001591745_00853"/>
<gene>
    <name evidence="2" type="ORF">RU87_GL001471</name>
</gene>
<dbReference type="Proteomes" id="UP000242246">
    <property type="component" value="Unassembled WGS sequence"/>
</dbReference>
<dbReference type="PANTHER" id="PTHR47505:SF1">
    <property type="entry name" value="DNA UTILIZATION PROTEIN YHGH"/>
    <property type="match status" value="1"/>
</dbReference>
<organism evidence="2 3">
    <name type="scientific">Pseudolactococcus plantarum</name>
    <dbReference type="NCBI Taxonomy" id="1365"/>
    <lineage>
        <taxon>Bacteria</taxon>
        <taxon>Bacillati</taxon>
        <taxon>Bacillota</taxon>
        <taxon>Bacilli</taxon>
        <taxon>Lactobacillales</taxon>
        <taxon>Streptococcaceae</taxon>
        <taxon>Pseudolactococcus</taxon>
    </lineage>
</organism>
<dbReference type="EMBL" id="JXJX01000006">
    <property type="protein sequence ID" value="PCS07011.1"/>
    <property type="molecule type" value="Genomic_DNA"/>
</dbReference>
<dbReference type="Gene3D" id="3.40.50.2020">
    <property type="match status" value="1"/>
</dbReference>
<proteinExistence type="inferred from homology"/>
<evidence type="ECO:0000256" key="1">
    <source>
        <dbReference type="ARBA" id="ARBA00008007"/>
    </source>
</evidence>
<dbReference type="InterPro" id="IPR051910">
    <property type="entry name" value="ComF/GntX_DNA_util-trans"/>
</dbReference>
<dbReference type="AlphaFoldDB" id="A0A2A5S0K4"/>
<comment type="similarity">
    <text evidence="1">Belongs to the ComF/GntX family.</text>
</comment>
<dbReference type="CDD" id="cd06223">
    <property type="entry name" value="PRTases_typeI"/>
    <property type="match status" value="1"/>
</dbReference>
<name>A0A2A5S0K4_9LACT</name>
<dbReference type="InterPro" id="IPR000836">
    <property type="entry name" value="PRTase_dom"/>
</dbReference>
<sequence length="215" mass="24717">MTNCLLCDTYLRVVPTFSDIFFSRRSHQKLCNSCFATFEVIAEPYCQTCYKPDITGSCLDCQNQAHTTLHRAIFHYNEAAKTFFQRYKFQGDFRLRGAFDQVLRDALKHAHIIPIPISDKRLNIRGFNQVTGFLTSAELTYLDVLGKQETGHQSHKTRQERLSSNNPFYLTSALKLPDKVIIFDDIYTTGTTLQHAREVIEKAGATRISTFSLFR</sequence>